<keyword evidence="2" id="KW-1185">Reference proteome</keyword>
<comment type="caution">
    <text evidence="1">The sequence shown here is derived from an EMBL/GenBank/DDBJ whole genome shotgun (WGS) entry which is preliminary data.</text>
</comment>
<evidence type="ECO:0000313" key="2">
    <source>
        <dbReference type="Proteomes" id="UP001501710"/>
    </source>
</evidence>
<proteinExistence type="predicted"/>
<reference evidence="2" key="1">
    <citation type="journal article" date="2019" name="Int. J. Syst. Evol. Microbiol.">
        <title>The Global Catalogue of Microorganisms (GCM) 10K type strain sequencing project: providing services to taxonomists for standard genome sequencing and annotation.</title>
        <authorList>
            <consortium name="The Broad Institute Genomics Platform"/>
            <consortium name="The Broad Institute Genome Sequencing Center for Infectious Disease"/>
            <person name="Wu L."/>
            <person name="Ma J."/>
        </authorList>
    </citation>
    <scope>NUCLEOTIDE SEQUENCE [LARGE SCALE GENOMIC DNA]</scope>
    <source>
        <strain evidence="2">JCM 17440</strain>
    </source>
</reference>
<dbReference type="EMBL" id="BAABAS010000020">
    <property type="protein sequence ID" value="GAA4238800.1"/>
    <property type="molecule type" value="Genomic_DNA"/>
</dbReference>
<accession>A0ABP8CGN1</accession>
<organism evidence="1 2">
    <name type="scientific">Actinomadura meridiana</name>
    <dbReference type="NCBI Taxonomy" id="559626"/>
    <lineage>
        <taxon>Bacteria</taxon>
        <taxon>Bacillati</taxon>
        <taxon>Actinomycetota</taxon>
        <taxon>Actinomycetes</taxon>
        <taxon>Streptosporangiales</taxon>
        <taxon>Thermomonosporaceae</taxon>
        <taxon>Actinomadura</taxon>
    </lineage>
</organism>
<name>A0ABP8CGN1_9ACTN</name>
<gene>
    <name evidence="1" type="ORF">GCM10022254_56260</name>
</gene>
<evidence type="ECO:0000313" key="1">
    <source>
        <dbReference type="EMBL" id="GAA4238800.1"/>
    </source>
</evidence>
<protein>
    <submittedName>
        <fullName evidence="1">Uncharacterized protein</fullName>
    </submittedName>
</protein>
<sequence>MNLEARRDPVEASRQALSVIEAVPEDRRIKRVTLTARRVLEALPEQARTLPAARELRALTSA</sequence>
<dbReference type="Proteomes" id="UP001501710">
    <property type="component" value="Unassembled WGS sequence"/>
</dbReference>